<sequence>MVAVKAWFLVLGLAVLLPVCASQRPAAKALCPGVSGGVCGRACQLHICNALGRFYRATLNETDPWDNEYGWELTATMTCEQLVGRGAQRQAVYCRWFGITCCTPEGMAAGNCSAINSVYSIQMPINNLNASVGNIEMVQPMQQVHDCGMRILNLEANNLVGQFHPAWGALKDLLVFNYGNCWISGSIPNSMRSMRNLTQINLSNNWLNGTLPDWLDEFQQLRILNLGSQFGDNEGSESVGLTGTVPRQLSELRELRELNLESNALTGELPAMLCHGDDSNLLVLNLRGNQLSGNATIVESCGNLVTLDVSHNDFEGPLPASEQWDELASYRTSHNRLSGTFPAKLATSARILEHLDVSSNLLTGRLPNQVTILSGLKTLLMSGNRFTGTLTEDVFFLPALMVFDVSNNSFVGTIHEAIGLSYSLQSIDYSNNPGITGRIPPQMGLLQGLQTARLQNTSLSCSGIIKPYTVTTNASCSDPGRCKTPKRFGDEVTGQHVCSEQEQLPCFLKFSDYLLPREDASNMRCKYIVRLPRDKALEACAGSPDADPTDLGDYAPLLADIRPEAYEQSWYVDPSYFQYQQCECLMGYRAEWDAHRTTLTCTPQPPSSAADQRTAIIVSSIAGALVLALLLLVWRQYLTTRPRWLRERVMQAKRTKGPPRCTKAGDKVTVSVVVTDVKDFSELTRKCPELMNKAMGGHNNILRKACHTHAGYVMDQEGDSWSVAFHSAEDAVGFSLQVQQALAQKVWGMRLGASEAALAELRNMTTMRDEGFSSKLTSGMLAGSNSTAAAAAATAPHLRSHSRDSSLSSMLQERVAASVAAANMQQQVIQQGAAAGDAAGSDACSIPMAGPSFTGGPSFTSSRVRCPIDGSNSSHGDLSQLVQPTNSNDAAASSRLLSVLWLNKHRRTSNGSHSSLQCSDTDAARDAGTPLQARHSQESGYVTPTASAQQQQQQQQHCNGAAATLDINNSWTSAQHLALAGAAHGKSSFGSSVHWTGPDRASGSMTHKASDSSSKVWMHSAAAFVRRFSQFGRSGSSQQQQLRAASEHVPMQVLRLALRVGIATGTLPYGVDVASCAVKDRAKDMVCDVANAGQILMDEPTFLLVKDSLSALGTVNEGGYDDAMLQQLMQSQAIGKLQQQVACGGVCARRQHSSQSFSSDVLAQDHQDYENDAIVVHMGCFEVPAPNADDSSGGHGTTNSLLAAMQPSADSQIELVVPRAAAAAAARSSAKQGGKHAQPQAKQQLHLYSVAAPGMRQRASSTEQLSRILSWSDAVNMRPGWVQVQKGFWEAPGAREMDLSPSTGVYQASHAPLPDVTIVFAVVAGAAGFTFRRSRSDTRYVNKVIRRCMLQQLAVLPGGDGYLCRCQEADLKYMVAFENPHKAVQWCLAVQEALMYAQWPASVLSHPGFEQVLDPASGLPLFRGPRLRMGLAEGQPNSVVPDHNGRANYWGSCVNRAARYMDAAAHGGQVVTDTELLHKVVAVWAAQDKDDSANNTADSNVLELLPPIEASPREHPQQQQQQQQGRSDEPPAQQQQQQQQQQQAASPAAVPGSQLAQLPVWSRAKRWGQLTSPAAAAADSDPQGLLVPAQRSRSETYAARQVTFSLPPHPQRLQHSLQLPPAPQQQQQQQQRQGLQLRGGSCSSSFTYGARPRLPAAELCATSFQSLLLAHQGSLPNASRAAATLTDLPEAGLTITSPDGVAAAQCEAVIAMHLGTFTFKGSGEFAMVHVLHASLSRRVFPSEPPKGKGQRLVAGLGRVEGLQEVSLQIPQSLLEARRAFMMSV</sequence>
<evidence type="ECO:0000256" key="3">
    <source>
        <dbReference type="SAM" id="MobiDB-lite"/>
    </source>
</evidence>
<dbReference type="Gene3D" id="3.30.70.1230">
    <property type="entry name" value="Nucleotide cyclase"/>
    <property type="match status" value="2"/>
</dbReference>
<feature type="region of interest" description="Disordered" evidence="3">
    <location>
        <begin position="908"/>
        <end position="955"/>
    </location>
</feature>
<organism evidence="5 6">
    <name type="scientific">Tetradesmus obliquus</name>
    <name type="common">Green alga</name>
    <name type="synonym">Acutodesmus obliquus</name>
    <dbReference type="NCBI Taxonomy" id="3088"/>
    <lineage>
        <taxon>Eukaryota</taxon>
        <taxon>Viridiplantae</taxon>
        <taxon>Chlorophyta</taxon>
        <taxon>core chlorophytes</taxon>
        <taxon>Chlorophyceae</taxon>
        <taxon>CS clade</taxon>
        <taxon>Sphaeropleales</taxon>
        <taxon>Scenedesmaceae</taxon>
        <taxon>Tetradesmus</taxon>
    </lineage>
</organism>
<dbReference type="InterPro" id="IPR051848">
    <property type="entry name" value="PGIP"/>
</dbReference>
<feature type="compositionally biased region" description="Low complexity" evidence="3">
    <location>
        <begin position="1613"/>
        <end position="1636"/>
    </location>
</feature>
<dbReference type="SUPFAM" id="SSF52058">
    <property type="entry name" value="L domain-like"/>
    <property type="match status" value="1"/>
</dbReference>
<proteinExistence type="predicted"/>
<dbReference type="InterPro" id="IPR029787">
    <property type="entry name" value="Nucleotide_cyclase"/>
</dbReference>
<feature type="compositionally biased region" description="Low complexity" evidence="3">
    <location>
        <begin position="1532"/>
        <end position="1545"/>
    </location>
</feature>
<dbReference type="PANTHER" id="PTHR48059:SF30">
    <property type="entry name" value="OS06G0587000 PROTEIN"/>
    <property type="match status" value="1"/>
</dbReference>
<feature type="region of interest" description="Disordered" evidence="3">
    <location>
        <begin position="1508"/>
        <end position="1553"/>
    </location>
</feature>
<keyword evidence="6" id="KW-1185">Reference proteome</keyword>
<name>A0A383VIC1_TETOB</name>
<dbReference type="InterPro" id="IPR032675">
    <property type="entry name" value="LRR_dom_sf"/>
</dbReference>
<reference evidence="5 6" key="1">
    <citation type="submission" date="2016-10" db="EMBL/GenBank/DDBJ databases">
        <authorList>
            <person name="Cai Z."/>
        </authorList>
    </citation>
    <scope>NUCLEOTIDE SEQUENCE [LARGE SCALE GENOMIC DNA]</scope>
</reference>
<dbReference type="Proteomes" id="UP000256970">
    <property type="component" value="Unassembled WGS sequence"/>
</dbReference>
<evidence type="ECO:0000256" key="1">
    <source>
        <dbReference type="ARBA" id="ARBA00004196"/>
    </source>
</evidence>
<feature type="compositionally biased region" description="Polar residues" evidence="3">
    <location>
        <begin position="870"/>
        <end position="886"/>
    </location>
</feature>
<comment type="subcellular location">
    <subcellularLocation>
        <location evidence="1">Cell envelope</location>
    </subcellularLocation>
    <subcellularLocation>
        <location evidence="2">Cytoplasm</location>
        <location evidence="2">Cytoskeleton</location>
        <location evidence="2">Cilium axoneme</location>
    </subcellularLocation>
</comment>
<dbReference type="GO" id="GO:0005930">
    <property type="term" value="C:axoneme"/>
    <property type="evidence" value="ECO:0007669"/>
    <property type="project" value="UniProtKB-SubCell"/>
</dbReference>
<accession>A0A383VIC1</accession>
<keyword evidence="4" id="KW-0732">Signal</keyword>
<evidence type="ECO:0000313" key="6">
    <source>
        <dbReference type="Proteomes" id="UP000256970"/>
    </source>
</evidence>
<dbReference type="InterPro" id="IPR001611">
    <property type="entry name" value="Leu-rich_rpt"/>
</dbReference>
<protein>
    <submittedName>
        <fullName evidence="5">Uncharacterized protein</fullName>
    </submittedName>
</protein>
<feature type="chain" id="PRO_5016773061" evidence="4">
    <location>
        <begin position="23"/>
        <end position="1784"/>
    </location>
</feature>
<evidence type="ECO:0000313" key="5">
    <source>
        <dbReference type="EMBL" id="SZX64683.1"/>
    </source>
</evidence>
<feature type="compositionally biased region" description="Polar residues" evidence="3">
    <location>
        <begin position="909"/>
        <end position="920"/>
    </location>
</feature>
<dbReference type="SUPFAM" id="SSF55073">
    <property type="entry name" value="Nucleotide cyclase"/>
    <property type="match status" value="2"/>
</dbReference>
<dbReference type="EMBL" id="FNXT01000443">
    <property type="protein sequence ID" value="SZX64683.1"/>
    <property type="molecule type" value="Genomic_DNA"/>
</dbReference>
<dbReference type="STRING" id="3088.A0A383VIC1"/>
<evidence type="ECO:0000256" key="2">
    <source>
        <dbReference type="ARBA" id="ARBA00004430"/>
    </source>
</evidence>
<feature type="region of interest" description="Disordered" evidence="3">
    <location>
        <begin position="1610"/>
        <end position="1638"/>
    </location>
</feature>
<dbReference type="PANTHER" id="PTHR48059">
    <property type="entry name" value="POLYGALACTURONASE INHIBITOR 1"/>
    <property type="match status" value="1"/>
</dbReference>
<evidence type="ECO:0000256" key="4">
    <source>
        <dbReference type="SAM" id="SignalP"/>
    </source>
</evidence>
<feature type="region of interest" description="Disordered" evidence="3">
    <location>
        <begin position="860"/>
        <end position="886"/>
    </location>
</feature>
<feature type="compositionally biased region" description="Polar residues" evidence="3">
    <location>
        <begin position="938"/>
        <end position="948"/>
    </location>
</feature>
<feature type="signal peptide" evidence="4">
    <location>
        <begin position="1"/>
        <end position="22"/>
    </location>
</feature>
<gene>
    <name evidence="5" type="ORF">BQ4739_LOCUS5177</name>
</gene>
<dbReference type="Gene3D" id="3.80.10.10">
    <property type="entry name" value="Ribonuclease Inhibitor"/>
    <property type="match status" value="2"/>
</dbReference>
<dbReference type="Pfam" id="PF00560">
    <property type="entry name" value="LRR_1"/>
    <property type="match status" value="1"/>
</dbReference>